<keyword evidence="3" id="KW-1185">Reference proteome</keyword>
<evidence type="ECO:0000313" key="2">
    <source>
        <dbReference type="EMBL" id="KAH8704008.1"/>
    </source>
</evidence>
<proteinExistence type="predicted"/>
<organism evidence="2 3">
    <name type="scientific">Talaromyces proteolyticus</name>
    <dbReference type="NCBI Taxonomy" id="1131652"/>
    <lineage>
        <taxon>Eukaryota</taxon>
        <taxon>Fungi</taxon>
        <taxon>Dikarya</taxon>
        <taxon>Ascomycota</taxon>
        <taxon>Pezizomycotina</taxon>
        <taxon>Eurotiomycetes</taxon>
        <taxon>Eurotiomycetidae</taxon>
        <taxon>Eurotiales</taxon>
        <taxon>Trichocomaceae</taxon>
        <taxon>Talaromyces</taxon>
        <taxon>Talaromyces sect. Bacilispori</taxon>
    </lineage>
</organism>
<protein>
    <submittedName>
        <fullName evidence="2">Uncharacterized protein</fullName>
    </submittedName>
</protein>
<gene>
    <name evidence="2" type="ORF">BGW36DRAFT_94933</name>
</gene>
<evidence type="ECO:0000256" key="1">
    <source>
        <dbReference type="SAM" id="MobiDB-lite"/>
    </source>
</evidence>
<sequence>MVCKSYTRRSSVRSTVTLYDKGDSYPYINRSAVESCTFENLTNATSIHRSKLNAVILRETPQYLNFATKDNCKCGGSNSDNKGSYIKFCNIDTSSVEDSDLRRSKIQDSTLISVAQIKWSEIRGSRIINSGSIKRCEIDETVLWNATGLRWSIVKKADLTDCSRIKRSTIQESTLKNSIVSHSSLSGCEVKDCAIYRTTFEDLILENGIWKHGTLVGRIDETKDVVIRQINGKTNKLQTKTGASDEVVNIPVEGNNSPTKHLSIPTSLNGKRTSGYRVDRGYLLEHSESEENFDTQLDEMRDLDAENDSKIPLPPYQS</sequence>
<accession>A0AAD4L4E2</accession>
<dbReference type="Gene3D" id="2.160.20.80">
    <property type="entry name" value="E3 ubiquitin-protein ligase SopA"/>
    <property type="match status" value="1"/>
</dbReference>
<reference evidence="2" key="1">
    <citation type="submission" date="2021-12" db="EMBL/GenBank/DDBJ databases">
        <title>Convergent genome expansion in fungi linked to evolution of root-endophyte symbiosis.</title>
        <authorList>
            <consortium name="DOE Joint Genome Institute"/>
            <person name="Ke Y.-H."/>
            <person name="Bonito G."/>
            <person name="Liao H.-L."/>
            <person name="Looney B."/>
            <person name="Rojas-Flechas A."/>
            <person name="Nash J."/>
            <person name="Hameed K."/>
            <person name="Schadt C."/>
            <person name="Martin F."/>
            <person name="Crous P.W."/>
            <person name="Miettinen O."/>
            <person name="Magnuson J.K."/>
            <person name="Labbe J."/>
            <person name="Jacobson D."/>
            <person name="Doktycz M.J."/>
            <person name="Veneault-Fourrey C."/>
            <person name="Kuo A."/>
            <person name="Mondo S."/>
            <person name="Calhoun S."/>
            <person name="Riley R."/>
            <person name="Ohm R."/>
            <person name="LaButti K."/>
            <person name="Andreopoulos B."/>
            <person name="Pangilinan J."/>
            <person name="Nolan M."/>
            <person name="Tritt A."/>
            <person name="Clum A."/>
            <person name="Lipzen A."/>
            <person name="Daum C."/>
            <person name="Barry K."/>
            <person name="Grigoriev I.V."/>
            <person name="Vilgalys R."/>
        </authorList>
    </citation>
    <scope>NUCLEOTIDE SEQUENCE</scope>
    <source>
        <strain evidence="2">PMI_201</strain>
    </source>
</reference>
<dbReference type="Proteomes" id="UP001201262">
    <property type="component" value="Unassembled WGS sequence"/>
</dbReference>
<feature type="compositionally biased region" description="Polar residues" evidence="1">
    <location>
        <begin position="254"/>
        <end position="270"/>
    </location>
</feature>
<evidence type="ECO:0000313" key="3">
    <source>
        <dbReference type="Proteomes" id="UP001201262"/>
    </source>
</evidence>
<comment type="caution">
    <text evidence="2">The sequence shown here is derived from an EMBL/GenBank/DDBJ whole genome shotgun (WGS) entry which is preliminary data.</text>
</comment>
<dbReference type="SUPFAM" id="SSF141571">
    <property type="entry name" value="Pentapeptide repeat-like"/>
    <property type="match status" value="1"/>
</dbReference>
<dbReference type="GeneID" id="70253006"/>
<dbReference type="AlphaFoldDB" id="A0AAD4L4E2"/>
<feature type="region of interest" description="Disordered" evidence="1">
    <location>
        <begin position="249"/>
        <end position="270"/>
    </location>
</feature>
<name>A0AAD4L4E2_9EURO</name>
<dbReference type="RefSeq" id="XP_046077026.1">
    <property type="nucleotide sequence ID" value="XM_046222720.1"/>
</dbReference>
<dbReference type="EMBL" id="JAJTJA010000002">
    <property type="protein sequence ID" value="KAH8704008.1"/>
    <property type="molecule type" value="Genomic_DNA"/>
</dbReference>